<evidence type="ECO:0000256" key="1">
    <source>
        <dbReference type="ARBA" id="ARBA00004651"/>
    </source>
</evidence>
<dbReference type="InterPro" id="IPR023408">
    <property type="entry name" value="MscS_beta-dom_sf"/>
</dbReference>
<dbReference type="SUPFAM" id="SSF82861">
    <property type="entry name" value="Mechanosensitive channel protein MscS (YggB), transmembrane region"/>
    <property type="match status" value="1"/>
</dbReference>
<dbReference type="Pfam" id="PF21088">
    <property type="entry name" value="MS_channel_1st"/>
    <property type="match status" value="1"/>
</dbReference>
<evidence type="ECO:0000256" key="4">
    <source>
        <dbReference type="ARBA" id="ARBA00022692"/>
    </source>
</evidence>
<dbReference type="AlphaFoldDB" id="A0A1I2PHB9"/>
<keyword evidence="4 7" id="KW-0812">Transmembrane</keyword>
<evidence type="ECO:0000259" key="8">
    <source>
        <dbReference type="Pfam" id="PF00924"/>
    </source>
</evidence>
<gene>
    <name evidence="11" type="ORF">SAMN05660649_00905</name>
</gene>
<keyword evidence="12" id="KW-1185">Reference proteome</keyword>
<feature type="transmembrane region" description="Helical" evidence="7">
    <location>
        <begin position="73"/>
        <end position="90"/>
    </location>
</feature>
<dbReference type="Proteomes" id="UP000199337">
    <property type="component" value="Unassembled WGS sequence"/>
</dbReference>
<dbReference type="Pfam" id="PF21082">
    <property type="entry name" value="MS_channel_3rd"/>
    <property type="match status" value="1"/>
</dbReference>
<evidence type="ECO:0000313" key="12">
    <source>
        <dbReference type="Proteomes" id="UP000199337"/>
    </source>
</evidence>
<dbReference type="PANTHER" id="PTHR43634:SF2">
    <property type="entry name" value="LOW CONDUCTANCE MECHANOSENSITIVE CHANNEL YNAI"/>
    <property type="match status" value="1"/>
</dbReference>
<dbReference type="SUPFAM" id="SSF82689">
    <property type="entry name" value="Mechanosensitive channel protein MscS (YggB), C-terminal domain"/>
    <property type="match status" value="1"/>
</dbReference>
<dbReference type="STRING" id="341036.SAMN05660649_00905"/>
<feature type="domain" description="Mechanosensitive ion channel MscS" evidence="8">
    <location>
        <begin position="189"/>
        <end position="256"/>
    </location>
</feature>
<organism evidence="11 12">
    <name type="scientific">Desulfotruncus arcticus DSM 17038</name>
    <dbReference type="NCBI Taxonomy" id="1121424"/>
    <lineage>
        <taxon>Bacteria</taxon>
        <taxon>Bacillati</taxon>
        <taxon>Bacillota</taxon>
        <taxon>Clostridia</taxon>
        <taxon>Eubacteriales</taxon>
        <taxon>Desulfallaceae</taxon>
        <taxon>Desulfotruncus</taxon>
    </lineage>
</organism>
<dbReference type="InterPro" id="IPR011014">
    <property type="entry name" value="MscS_channel_TM-2"/>
</dbReference>
<evidence type="ECO:0000259" key="10">
    <source>
        <dbReference type="Pfam" id="PF21088"/>
    </source>
</evidence>
<dbReference type="InterPro" id="IPR006685">
    <property type="entry name" value="MscS_channel_2nd"/>
</dbReference>
<dbReference type="Pfam" id="PF00924">
    <property type="entry name" value="MS_channel_2nd"/>
    <property type="match status" value="1"/>
</dbReference>
<protein>
    <submittedName>
        <fullName evidence="11">MscS family membrane protein</fullName>
    </submittedName>
</protein>
<evidence type="ECO:0000259" key="9">
    <source>
        <dbReference type="Pfam" id="PF21082"/>
    </source>
</evidence>
<keyword evidence="6 7" id="KW-0472">Membrane</keyword>
<feature type="transmembrane region" description="Helical" evidence="7">
    <location>
        <begin position="169"/>
        <end position="187"/>
    </location>
</feature>
<dbReference type="EMBL" id="FOOX01000002">
    <property type="protein sequence ID" value="SFG15552.1"/>
    <property type="molecule type" value="Genomic_DNA"/>
</dbReference>
<reference evidence="12" key="1">
    <citation type="submission" date="2016-10" db="EMBL/GenBank/DDBJ databases">
        <authorList>
            <person name="Varghese N."/>
            <person name="Submissions S."/>
        </authorList>
    </citation>
    <scope>NUCLEOTIDE SEQUENCE [LARGE SCALE GENOMIC DNA]</scope>
    <source>
        <strain evidence="12">DSM 17038</strain>
    </source>
</reference>
<dbReference type="InterPro" id="IPR045042">
    <property type="entry name" value="YnaI-like"/>
</dbReference>
<accession>A0A1I2PHB9</accession>
<dbReference type="RefSeq" id="WP_092469097.1">
    <property type="nucleotide sequence ID" value="NZ_FOOX01000002.1"/>
</dbReference>
<feature type="transmembrane region" description="Helical" evidence="7">
    <location>
        <begin position="20"/>
        <end position="43"/>
    </location>
</feature>
<evidence type="ECO:0000256" key="5">
    <source>
        <dbReference type="ARBA" id="ARBA00022989"/>
    </source>
</evidence>
<dbReference type="GO" id="GO:0005886">
    <property type="term" value="C:plasma membrane"/>
    <property type="evidence" value="ECO:0007669"/>
    <property type="project" value="UniProtKB-SubCell"/>
</dbReference>
<comment type="similarity">
    <text evidence="2">Belongs to the MscS (TC 1.A.23) family.</text>
</comment>
<dbReference type="GO" id="GO:0055085">
    <property type="term" value="P:transmembrane transport"/>
    <property type="evidence" value="ECO:0007669"/>
    <property type="project" value="InterPro"/>
</dbReference>
<sequence>MGSNINQFVQLINELHTLPAIIELLIIPCAIFLAFILFSNIFAKYIFSAILKLCSKTKTELDEKIFLAFQRPLKVFLVICGLYVAVMWLPLDGGYQLIINKLFRSAIIILVTWGLYNIEDINTIFFDRIQQTLDIEFNKILLPFISKFLRIVTFIFAFTIIVQEWNYDISGLIAGFGLGGLAFALAAKDALSNIFGGIVIILDKPFSIGDWIKTSSVEGVVEDITFRSTKIRTFAQALVTVPNTTLANDSITNWSRMGKRRITFNLGVAYSTPVDKLKILTDEIREMLYNHPGIDNETIFVRFDNFNESSLDIFLYFFTVTTDWSDFLQVKEDVNLKILELVEQNNITIAFPSRSLYIETPISVSSK</sequence>
<dbReference type="OrthoDB" id="9809206at2"/>
<dbReference type="InterPro" id="IPR049142">
    <property type="entry name" value="MS_channel_1st"/>
</dbReference>
<dbReference type="SUPFAM" id="SSF50182">
    <property type="entry name" value="Sm-like ribonucleoproteins"/>
    <property type="match status" value="1"/>
</dbReference>
<feature type="transmembrane region" description="Helical" evidence="7">
    <location>
        <begin position="140"/>
        <end position="163"/>
    </location>
</feature>
<dbReference type="Gene3D" id="3.30.70.100">
    <property type="match status" value="1"/>
</dbReference>
<feature type="domain" description="Mechanosensitive ion channel MscS C-terminal" evidence="9">
    <location>
        <begin position="262"/>
        <end position="349"/>
    </location>
</feature>
<dbReference type="InterPro" id="IPR010920">
    <property type="entry name" value="LSM_dom_sf"/>
</dbReference>
<proteinExistence type="inferred from homology"/>
<evidence type="ECO:0000256" key="6">
    <source>
        <dbReference type="ARBA" id="ARBA00023136"/>
    </source>
</evidence>
<evidence type="ECO:0000256" key="2">
    <source>
        <dbReference type="ARBA" id="ARBA00008017"/>
    </source>
</evidence>
<dbReference type="InterPro" id="IPR049278">
    <property type="entry name" value="MS_channel_C"/>
</dbReference>
<feature type="domain" description="Mechanosensitive ion channel transmembrane helices 2/3" evidence="10">
    <location>
        <begin position="147"/>
        <end position="188"/>
    </location>
</feature>
<comment type="subcellular location">
    <subcellularLocation>
        <location evidence="1">Cell membrane</location>
        <topology evidence="1">Multi-pass membrane protein</topology>
    </subcellularLocation>
</comment>
<keyword evidence="3" id="KW-1003">Cell membrane</keyword>
<evidence type="ECO:0000313" key="11">
    <source>
        <dbReference type="EMBL" id="SFG15552.1"/>
    </source>
</evidence>
<feature type="transmembrane region" description="Helical" evidence="7">
    <location>
        <begin position="102"/>
        <end position="119"/>
    </location>
</feature>
<evidence type="ECO:0000256" key="7">
    <source>
        <dbReference type="SAM" id="Phobius"/>
    </source>
</evidence>
<dbReference type="Gene3D" id="2.30.30.60">
    <property type="match status" value="1"/>
</dbReference>
<keyword evidence="5 7" id="KW-1133">Transmembrane helix</keyword>
<dbReference type="PANTHER" id="PTHR43634">
    <property type="entry name" value="OW CONDUCTANCE MECHANOSENSITIVE CHANNEL"/>
    <property type="match status" value="1"/>
</dbReference>
<dbReference type="InterPro" id="IPR011066">
    <property type="entry name" value="MscS_channel_C_sf"/>
</dbReference>
<name>A0A1I2PHB9_9FIRM</name>
<evidence type="ECO:0000256" key="3">
    <source>
        <dbReference type="ARBA" id="ARBA00022475"/>
    </source>
</evidence>
<dbReference type="Gene3D" id="1.10.287.1260">
    <property type="match status" value="1"/>
</dbReference>